<dbReference type="PANTHER" id="PTHR46523">
    <property type="entry name" value="DCTP PYROPHOSPHATASE 1"/>
    <property type="match status" value="1"/>
</dbReference>
<dbReference type="SUPFAM" id="SSF101386">
    <property type="entry name" value="all-alpha NTP pyrophosphatases"/>
    <property type="match status" value="1"/>
</dbReference>
<dbReference type="Gene3D" id="1.10.287.1080">
    <property type="entry name" value="MazG-like"/>
    <property type="match status" value="1"/>
</dbReference>
<organism evidence="2 3">
    <name type="scientific">Candidatus Campbellbacteria bacterium CG22_combo_CG10-13_8_21_14_all_36_13</name>
    <dbReference type="NCBI Taxonomy" id="1974529"/>
    <lineage>
        <taxon>Bacteria</taxon>
        <taxon>Candidatus Campbelliibacteriota</taxon>
    </lineage>
</organism>
<dbReference type="CDD" id="cd11541">
    <property type="entry name" value="NTP-PPase_u4"/>
    <property type="match status" value="1"/>
</dbReference>
<evidence type="ECO:0000313" key="3">
    <source>
        <dbReference type="Proteomes" id="UP000231143"/>
    </source>
</evidence>
<dbReference type="EMBL" id="PCTT01000042">
    <property type="protein sequence ID" value="PIP86900.1"/>
    <property type="molecule type" value="Genomic_DNA"/>
</dbReference>
<gene>
    <name evidence="2" type="ORF">COW81_03160</name>
</gene>
<dbReference type="AlphaFoldDB" id="A0A2H0DZ98"/>
<comment type="caution">
    <text evidence="2">The sequence shown here is derived from an EMBL/GenBank/DDBJ whole genome shotgun (WGS) entry which is preliminary data.</text>
</comment>
<dbReference type="InterPro" id="IPR052555">
    <property type="entry name" value="dCTP_Pyrophosphatase"/>
</dbReference>
<feature type="domain" description="NTP pyrophosphohydrolase MazG-like" evidence="1">
    <location>
        <begin position="29"/>
        <end position="98"/>
    </location>
</feature>
<proteinExistence type="predicted"/>
<name>A0A2H0DZ98_9BACT</name>
<accession>A0A2H0DZ98</accession>
<sequence>MNFKEYQKKSRETALYPNKGKNFIYPTLGLVGEAGEIAEKIKKVIRDNEGKIDKERREELKKELGDVLWYLAQISTELKLDLDDIAKLNIEKLQSRKKRGKIKGSGDNR</sequence>
<evidence type="ECO:0000313" key="2">
    <source>
        <dbReference type="EMBL" id="PIP86900.1"/>
    </source>
</evidence>
<dbReference type="PIRSF" id="PIRSF006639">
    <property type="entry name" value="UCP006639_pph"/>
    <property type="match status" value="1"/>
</dbReference>
<dbReference type="InterPro" id="IPR004518">
    <property type="entry name" value="MazG-like_dom"/>
</dbReference>
<reference evidence="2 3" key="1">
    <citation type="submission" date="2017-09" db="EMBL/GenBank/DDBJ databases">
        <title>Depth-based differentiation of microbial function through sediment-hosted aquifers and enrichment of novel symbionts in the deep terrestrial subsurface.</title>
        <authorList>
            <person name="Probst A.J."/>
            <person name="Ladd B."/>
            <person name="Jarett J.K."/>
            <person name="Geller-Mcgrath D.E."/>
            <person name="Sieber C.M."/>
            <person name="Emerson J.B."/>
            <person name="Anantharaman K."/>
            <person name="Thomas B.C."/>
            <person name="Malmstrom R."/>
            <person name="Stieglmeier M."/>
            <person name="Klingl A."/>
            <person name="Woyke T."/>
            <person name="Ryan C.M."/>
            <person name="Banfield J.F."/>
        </authorList>
    </citation>
    <scope>NUCLEOTIDE SEQUENCE [LARGE SCALE GENOMIC DNA]</scope>
    <source>
        <strain evidence="2">CG22_combo_CG10-13_8_21_14_all_36_13</strain>
    </source>
</reference>
<dbReference type="Proteomes" id="UP000231143">
    <property type="component" value="Unassembled WGS sequence"/>
</dbReference>
<evidence type="ECO:0000259" key="1">
    <source>
        <dbReference type="Pfam" id="PF03819"/>
    </source>
</evidence>
<protein>
    <recommendedName>
        <fullName evidence="1">NTP pyrophosphohydrolase MazG-like domain-containing protein</fullName>
    </recommendedName>
</protein>
<dbReference type="Pfam" id="PF03819">
    <property type="entry name" value="MazG"/>
    <property type="match status" value="1"/>
</dbReference>
<dbReference type="InterPro" id="IPR011379">
    <property type="entry name" value="MazG-related_GP37"/>
</dbReference>
<dbReference type="PANTHER" id="PTHR46523:SF1">
    <property type="entry name" value="DCTP PYROPHOSPHATASE 1"/>
    <property type="match status" value="1"/>
</dbReference>